<keyword evidence="3" id="KW-0238">DNA-binding</keyword>
<dbReference type="SUPFAM" id="SSF46785">
    <property type="entry name" value="Winged helix' DNA-binding domain"/>
    <property type="match status" value="1"/>
</dbReference>
<dbReference type="GO" id="GO:0032993">
    <property type="term" value="C:protein-DNA complex"/>
    <property type="evidence" value="ECO:0007669"/>
    <property type="project" value="TreeGrafter"/>
</dbReference>
<keyword evidence="2" id="KW-0805">Transcription regulation</keyword>
<evidence type="ECO:0000313" key="7">
    <source>
        <dbReference type="Proteomes" id="UP000283644"/>
    </source>
</evidence>
<dbReference type="Gene3D" id="3.40.190.10">
    <property type="entry name" value="Periplasmic binding protein-like II"/>
    <property type="match status" value="2"/>
</dbReference>
<protein>
    <submittedName>
        <fullName evidence="6">LysR family transcriptional regulator</fullName>
    </submittedName>
</protein>
<dbReference type="RefSeq" id="WP_118925121.1">
    <property type="nucleotide sequence ID" value="NZ_QXGH01000014.1"/>
</dbReference>
<dbReference type="PROSITE" id="PS50931">
    <property type="entry name" value="HTH_LYSR"/>
    <property type="match status" value="1"/>
</dbReference>
<dbReference type="Pfam" id="PF03466">
    <property type="entry name" value="LysR_substrate"/>
    <property type="match status" value="1"/>
</dbReference>
<keyword evidence="4" id="KW-0804">Transcription</keyword>
<dbReference type="SUPFAM" id="SSF53850">
    <property type="entry name" value="Periplasmic binding protein-like II"/>
    <property type="match status" value="1"/>
</dbReference>
<proteinExistence type="inferred from homology"/>
<dbReference type="InterPro" id="IPR005119">
    <property type="entry name" value="LysR_subst-bd"/>
</dbReference>
<evidence type="ECO:0000256" key="2">
    <source>
        <dbReference type="ARBA" id="ARBA00023015"/>
    </source>
</evidence>
<evidence type="ECO:0000256" key="3">
    <source>
        <dbReference type="ARBA" id="ARBA00023125"/>
    </source>
</evidence>
<reference evidence="6 7" key="1">
    <citation type="submission" date="2018-09" db="EMBL/GenBank/DDBJ databases">
        <title>Genome sequencing of Nocardioides immobilis CCTCC AB 2017083 for comparison to Nocardioides silvaticus.</title>
        <authorList>
            <person name="Li C."/>
            <person name="Wang G."/>
        </authorList>
    </citation>
    <scope>NUCLEOTIDE SEQUENCE [LARGE SCALE GENOMIC DNA]</scope>
    <source>
        <strain evidence="6 7">CCTCC AB 2017083</strain>
    </source>
</reference>
<dbReference type="OrthoDB" id="3461141at2"/>
<comment type="caution">
    <text evidence="6">The sequence shown here is derived from an EMBL/GenBank/DDBJ whole genome shotgun (WGS) entry which is preliminary data.</text>
</comment>
<keyword evidence="7" id="KW-1185">Reference proteome</keyword>
<dbReference type="PANTHER" id="PTHR30346">
    <property type="entry name" value="TRANSCRIPTIONAL DUAL REGULATOR HCAR-RELATED"/>
    <property type="match status" value="1"/>
</dbReference>
<name>A0A417Y2Y0_9ACTN</name>
<gene>
    <name evidence="6" type="ORF">D0Z08_10085</name>
</gene>
<dbReference type="InterPro" id="IPR036390">
    <property type="entry name" value="WH_DNA-bd_sf"/>
</dbReference>
<dbReference type="Proteomes" id="UP000283644">
    <property type="component" value="Unassembled WGS sequence"/>
</dbReference>
<dbReference type="AlphaFoldDB" id="A0A417Y2Y0"/>
<dbReference type="GO" id="GO:0003700">
    <property type="term" value="F:DNA-binding transcription factor activity"/>
    <property type="evidence" value="ECO:0007669"/>
    <property type="project" value="InterPro"/>
</dbReference>
<dbReference type="EMBL" id="QXGH01000014">
    <property type="protein sequence ID" value="RHW27020.1"/>
    <property type="molecule type" value="Genomic_DNA"/>
</dbReference>
<dbReference type="Pfam" id="PF00126">
    <property type="entry name" value="HTH_1"/>
    <property type="match status" value="1"/>
</dbReference>
<evidence type="ECO:0000259" key="5">
    <source>
        <dbReference type="PROSITE" id="PS50931"/>
    </source>
</evidence>
<dbReference type="PRINTS" id="PR00039">
    <property type="entry name" value="HTHLYSR"/>
</dbReference>
<sequence>MDPYPEVADLRLVDAVGRHGSLGAAARGLLVSQPSASQRLAALERRCGVRLFDRDTTGARPTPAGREMMVQARHILEHLERVFERSRAAAESATITVGTIPSLAMLVFPALHVALPHLRTSQVVDHGPRLVEWVAEGSLDAAFVAIAGQIELPKGVTGRLVGVDRIGVLAPATCDLRSTDRRQLAGRTVVTYTTDYSGEDLDERVVALGATPYRAATAETAVRLGRLLGHPVVMPRSLLRTYLAEGDRELTTPRFGGPRLSVVTRVPAPPYWRSAVPVVGKEMGLSGVAPRS</sequence>
<dbReference type="PANTHER" id="PTHR30346:SF28">
    <property type="entry name" value="HTH-TYPE TRANSCRIPTIONAL REGULATOR CYNR"/>
    <property type="match status" value="1"/>
</dbReference>
<evidence type="ECO:0000313" key="6">
    <source>
        <dbReference type="EMBL" id="RHW27020.1"/>
    </source>
</evidence>
<dbReference type="InterPro" id="IPR036388">
    <property type="entry name" value="WH-like_DNA-bd_sf"/>
</dbReference>
<feature type="domain" description="HTH lysR-type" evidence="5">
    <location>
        <begin position="5"/>
        <end position="62"/>
    </location>
</feature>
<evidence type="ECO:0000256" key="1">
    <source>
        <dbReference type="ARBA" id="ARBA00009437"/>
    </source>
</evidence>
<organism evidence="6 7">
    <name type="scientific">Nocardioides immobilis</name>
    <dbReference type="NCBI Taxonomy" id="2049295"/>
    <lineage>
        <taxon>Bacteria</taxon>
        <taxon>Bacillati</taxon>
        <taxon>Actinomycetota</taxon>
        <taxon>Actinomycetes</taxon>
        <taxon>Propionibacteriales</taxon>
        <taxon>Nocardioidaceae</taxon>
        <taxon>Nocardioides</taxon>
    </lineage>
</organism>
<dbReference type="InterPro" id="IPR000847">
    <property type="entry name" value="LysR_HTH_N"/>
</dbReference>
<comment type="similarity">
    <text evidence="1">Belongs to the LysR transcriptional regulatory family.</text>
</comment>
<dbReference type="CDD" id="cd05466">
    <property type="entry name" value="PBP2_LTTR_substrate"/>
    <property type="match status" value="1"/>
</dbReference>
<accession>A0A417Y2Y0</accession>
<dbReference type="Gene3D" id="1.10.10.10">
    <property type="entry name" value="Winged helix-like DNA-binding domain superfamily/Winged helix DNA-binding domain"/>
    <property type="match status" value="1"/>
</dbReference>
<dbReference type="GO" id="GO:0003677">
    <property type="term" value="F:DNA binding"/>
    <property type="evidence" value="ECO:0007669"/>
    <property type="project" value="UniProtKB-KW"/>
</dbReference>
<evidence type="ECO:0000256" key="4">
    <source>
        <dbReference type="ARBA" id="ARBA00023163"/>
    </source>
</evidence>